<proteinExistence type="predicted"/>
<reference evidence="2" key="1">
    <citation type="journal article" date="2017" name="Science">
        <title>Giant viruses with an expanded complement of translation system components.</title>
        <authorList>
            <person name="Schulz F."/>
            <person name="Yutin N."/>
            <person name="Ivanova N.N."/>
            <person name="Ortega D.R."/>
            <person name="Lee T.K."/>
            <person name="Vierheilig J."/>
            <person name="Daims H."/>
            <person name="Horn M."/>
            <person name="Wagner M."/>
            <person name="Jensen G.J."/>
            <person name="Kyrpides N.C."/>
            <person name="Koonin E.V."/>
            <person name="Woyke T."/>
        </authorList>
    </citation>
    <scope>NUCLEOTIDE SEQUENCE</scope>
    <source>
        <strain evidence="2">CTV1</strain>
    </source>
</reference>
<feature type="coiled-coil region" evidence="1">
    <location>
        <begin position="113"/>
        <end position="140"/>
    </location>
</feature>
<evidence type="ECO:0000313" key="2">
    <source>
        <dbReference type="EMBL" id="ARF08569.1"/>
    </source>
</evidence>
<name>A0A1V0SA45_9VIRU</name>
<keyword evidence="1" id="KW-0175">Coiled coil</keyword>
<protein>
    <submittedName>
        <fullName evidence="2">Uncharacterized protein</fullName>
    </submittedName>
</protein>
<organism evidence="2">
    <name type="scientific">Catovirus CTV1</name>
    <dbReference type="NCBI Taxonomy" id="1977631"/>
    <lineage>
        <taxon>Viruses</taxon>
        <taxon>Varidnaviria</taxon>
        <taxon>Bamfordvirae</taxon>
        <taxon>Nucleocytoviricota</taxon>
        <taxon>Megaviricetes</taxon>
        <taxon>Imitervirales</taxon>
        <taxon>Mimiviridae</taxon>
        <taxon>Klosneuvirinae</taxon>
        <taxon>Catovirus</taxon>
    </lineage>
</organism>
<dbReference type="EMBL" id="KY684083">
    <property type="protein sequence ID" value="ARF08569.1"/>
    <property type="molecule type" value="Genomic_DNA"/>
</dbReference>
<gene>
    <name evidence="2" type="ORF">Catovirus_1_619</name>
</gene>
<evidence type="ECO:0000256" key="1">
    <source>
        <dbReference type="SAM" id="Coils"/>
    </source>
</evidence>
<accession>A0A1V0SA45</accession>
<sequence>MNKILREYYCDKNILKLNGCLYDFNYDYNDVFFYFDEQNSPVSFDKLTYGGLYQLLYNYRGTGFCDFDNNRYFVLTGAGNSNCDVQITCQHCSGSKFYMTITLKICSSLTNDFIFLVKLIEELEQKIDELNERINELEGKN</sequence>